<keyword evidence="2" id="KW-1185">Reference proteome</keyword>
<reference evidence="1" key="2">
    <citation type="submission" date="2018-03" db="EMBL/GenBank/DDBJ databases">
        <title>The Triticum urartu genome reveals the dynamic nature of wheat genome evolution.</title>
        <authorList>
            <person name="Ling H."/>
            <person name="Ma B."/>
            <person name="Shi X."/>
            <person name="Liu H."/>
            <person name="Dong L."/>
            <person name="Sun H."/>
            <person name="Cao Y."/>
            <person name="Gao Q."/>
            <person name="Zheng S."/>
            <person name="Li Y."/>
            <person name="Yu Y."/>
            <person name="Du H."/>
            <person name="Qi M."/>
            <person name="Li Y."/>
            <person name="Yu H."/>
            <person name="Cui Y."/>
            <person name="Wang N."/>
            <person name="Chen C."/>
            <person name="Wu H."/>
            <person name="Zhao Y."/>
            <person name="Zhang J."/>
            <person name="Li Y."/>
            <person name="Zhou W."/>
            <person name="Zhang B."/>
            <person name="Hu W."/>
            <person name="Eijk M."/>
            <person name="Tang J."/>
            <person name="Witsenboer H."/>
            <person name="Zhao S."/>
            <person name="Li Z."/>
            <person name="Zhang A."/>
            <person name="Wang D."/>
            <person name="Liang C."/>
        </authorList>
    </citation>
    <scope>NUCLEOTIDE SEQUENCE [LARGE SCALE GENOMIC DNA]</scope>
    <source>
        <strain evidence="1">cv. G1812</strain>
    </source>
</reference>
<proteinExistence type="predicted"/>
<evidence type="ECO:0000313" key="2">
    <source>
        <dbReference type="Proteomes" id="UP000015106"/>
    </source>
</evidence>
<accession>A0A8R7TUU0</accession>
<protein>
    <submittedName>
        <fullName evidence="1">Uncharacterized protein</fullName>
    </submittedName>
</protein>
<reference evidence="2" key="1">
    <citation type="journal article" date="2013" name="Nature">
        <title>Draft genome of the wheat A-genome progenitor Triticum urartu.</title>
        <authorList>
            <person name="Ling H.Q."/>
            <person name="Zhao S."/>
            <person name="Liu D."/>
            <person name="Wang J."/>
            <person name="Sun H."/>
            <person name="Zhang C."/>
            <person name="Fan H."/>
            <person name="Li D."/>
            <person name="Dong L."/>
            <person name="Tao Y."/>
            <person name="Gao C."/>
            <person name="Wu H."/>
            <person name="Li Y."/>
            <person name="Cui Y."/>
            <person name="Guo X."/>
            <person name="Zheng S."/>
            <person name="Wang B."/>
            <person name="Yu K."/>
            <person name="Liang Q."/>
            <person name="Yang W."/>
            <person name="Lou X."/>
            <person name="Chen J."/>
            <person name="Feng M."/>
            <person name="Jian J."/>
            <person name="Zhang X."/>
            <person name="Luo G."/>
            <person name="Jiang Y."/>
            <person name="Liu J."/>
            <person name="Wang Z."/>
            <person name="Sha Y."/>
            <person name="Zhang B."/>
            <person name="Wu H."/>
            <person name="Tang D."/>
            <person name="Shen Q."/>
            <person name="Xue P."/>
            <person name="Zou S."/>
            <person name="Wang X."/>
            <person name="Liu X."/>
            <person name="Wang F."/>
            <person name="Yang Y."/>
            <person name="An X."/>
            <person name="Dong Z."/>
            <person name="Zhang K."/>
            <person name="Zhang X."/>
            <person name="Luo M.C."/>
            <person name="Dvorak J."/>
            <person name="Tong Y."/>
            <person name="Wang J."/>
            <person name="Yang H."/>
            <person name="Li Z."/>
            <person name="Wang D."/>
            <person name="Zhang A."/>
            <person name="Wang J."/>
        </authorList>
    </citation>
    <scope>NUCLEOTIDE SEQUENCE</scope>
    <source>
        <strain evidence="2">cv. G1812</strain>
    </source>
</reference>
<evidence type="ECO:0000313" key="1">
    <source>
        <dbReference type="EnsemblPlants" id="TuG1812G0300002421.01.T01.cds436440"/>
    </source>
</evidence>
<dbReference type="EnsemblPlants" id="TuG1812G0300002421.01.T01">
    <property type="protein sequence ID" value="TuG1812G0300002421.01.T01.cds436440"/>
    <property type="gene ID" value="TuG1812G0300002421.01"/>
</dbReference>
<sequence>MVQVRRARTSTWWWDWRRLVRGVLGRPPPPLFFSCNLFFSSSSCSSPLGLPVPPLILPHNQIRGLPSRWCRIWCSLEGLGRRGEGREETPWEGVELLGVREEEVRGKEKGAAGWRCGHGL</sequence>
<dbReference type="Proteomes" id="UP000015106">
    <property type="component" value="Chromosome 3"/>
</dbReference>
<dbReference type="AlphaFoldDB" id="A0A8R7TUU0"/>
<name>A0A8R7TUU0_TRIUA</name>
<organism evidence="1 2">
    <name type="scientific">Triticum urartu</name>
    <name type="common">Red wild einkorn</name>
    <name type="synonym">Crithodium urartu</name>
    <dbReference type="NCBI Taxonomy" id="4572"/>
    <lineage>
        <taxon>Eukaryota</taxon>
        <taxon>Viridiplantae</taxon>
        <taxon>Streptophyta</taxon>
        <taxon>Embryophyta</taxon>
        <taxon>Tracheophyta</taxon>
        <taxon>Spermatophyta</taxon>
        <taxon>Magnoliopsida</taxon>
        <taxon>Liliopsida</taxon>
        <taxon>Poales</taxon>
        <taxon>Poaceae</taxon>
        <taxon>BOP clade</taxon>
        <taxon>Pooideae</taxon>
        <taxon>Triticodae</taxon>
        <taxon>Triticeae</taxon>
        <taxon>Triticinae</taxon>
        <taxon>Triticum</taxon>
    </lineage>
</organism>
<reference evidence="1" key="3">
    <citation type="submission" date="2022-06" db="UniProtKB">
        <authorList>
            <consortium name="EnsemblPlants"/>
        </authorList>
    </citation>
    <scope>IDENTIFICATION</scope>
</reference>
<dbReference type="Gramene" id="TuG1812G0300002421.01.T01">
    <property type="protein sequence ID" value="TuG1812G0300002421.01.T01.cds436440"/>
    <property type="gene ID" value="TuG1812G0300002421.01"/>
</dbReference>